<sequence length="105" mass="11937">MQETTYCTLSSDTLATFEKKFKAISDQKRLQILNILSNKGAMCVGDLAPLVDMTQSKLSYHLKILLDADLLTKETSGTWSFYELNQHELNQLLSDELCCLFKPEN</sequence>
<dbReference type="InterPro" id="IPR018334">
    <property type="entry name" value="ArsR_HTH"/>
</dbReference>
<gene>
    <name evidence="5" type="ORF">CF394_07990</name>
</gene>
<dbReference type="NCBIfam" id="NF033788">
    <property type="entry name" value="HTH_metalloreg"/>
    <property type="match status" value="1"/>
</dbReference>
<dbReference type="RefSeq" id="WP_094942833.1">
    <property type="nucleotide sequence ID" value="NZ_NOKQ01000204.1"/>
</dbReference>
<reference evidence="5 6" key="1">
    <citation type="submission" date="2017-07" db="EMBL/GenBank/DDBJ databases">
        <title>Tetzosporium hominis gen.nov. sp.nov.</title>
        <authorList>
            <person name="Tetz G."/>
            <person name="Tetz V."/>
        </authorList>
    </citation>
    <scope>NUCLEOTIDE SEQUENCE [LARGE SCALE GENOMIC DNA]</scope>
    <source>
        <strain evidence="5 6">VT-49</strain>
    </source>
</reference>
<dbReference type="GO" id="GO:0003700">
    <property type="term" value="F:DNA-binding transcription factor activity"/>
    <property type="evidence" value="ECO:0007669"/>
    <property type="project" value="InterPro"/>
</dbReference>
<evidence type="ECO:0000256" key="3">
    <source>
        <dbReference type="ARBA" id="ARBA00023163"/>
    </source>
</evidence>
<dbReference type="PROSITE" id="PS00846">
    <property type="entry name" value="HTH_ARSR_1"/>
    <property type="match status" value="1"/>
</dbReference>
<accession>A0A264W3K2</accession>
<dbReference type="CDD" id="cd00090">
    <property type="entry name" value="HTH_ARSR"/>
    <property type="match status" value="1"/>
</dbReference>
<evidence type="ECO:0000313" key="6">
    <source>
        <dbReference type="Proteomes" id="UP000217065"/>
    </source>
</evidence>
<protein>
    <submittedName>
        <fullName evidence="5">Transcriptional regulator</fullName>
    </submittedName>
</protein>
<dbReference type="InterPro" id="IPR001845">
    <property type="entry name" value="HTH_ArsR_DNA-bd_dom"/>
</dbReference>
<organism evidence="5 6">
    <name type="scientific">Tetzosporium hominis</name>
    <dbReference type="NCBI Taxonomy" id="2020506"/>
    <lineage>
        <taxon>Bacteria</taxon>
        <taxon>Bacillati</taxon>
        <taxon>Bacillota</taxon>
        <taxon>Bacilli</taxon>
        <taxon>Bacillales</taxon>
        <taxon>Caryophanaceae</taxon>
        <taxon>Tetzosporium</taxon>
    </lineage>
</organism>
<comment type="caution">
    <text evidence="5">The sequence shown here is derived from an EMBL/GenBank/DDBJ whole genome shotgun (WGS) entry which is preliminary data.</text>
</comment>
<dbReference type="Gene3D" id="1.10.10.10">
    <property type="entry name" value="Winged helix-like DNA-binding domain superfamily/Winged helix DNA-binding domain"/>
    <property type="match status" value="1"/>
</dbReference>
<dbReference type="InterPro" id="IPR051081">
    <property type="entry name" value="HTH_MetalResp_TranReg"/>
</dbReference>
<dbReference type="Proteomes" id="UP000217065">
    <property type="component" value="Unassembled WGS sequence"/>
</dbReference>
<dbReference type="AlphaFoldDB" id="A0A264W3K2"/>
<keyword evidence="6" id="KW-1185">Reference proteome</keyword>
<dbReference type="PANTHER" id="PTHR33154:SF18">
    <property type="entry name" value="ARSENICAL RESISTANCE OPERON REPRESSOR"/>
    <property type="match status" value="1"/>
</dbReference>
<dbReference type="InterPro" id="IPR036388">
    <property type="entry name" value="WH-like_DNA-bd_sf"/>
</dbReference>
<dbReference type="SUPFAM" id="SSF46785">
    <property type="entry name" value="Winged helix' DNA-binding domain"/>
    <property type="match status" value="1"/>
</dbReference>
<keyword evidence="3" id="KW-0804">Transcription</keyword>
<keyword evidence="1" id="KW-0805">Transcription regulation</keyword>
<dbReference type="PROSITE" id="PS50987">
    <property type="entry name" value="HTH_ARSR_2"/>
    <property type="match status" value="1"/>
</dbReference>
<dbReference type="PRINTS" id="PR00778">
    <property type="entry name" value="HTHARSR"/>
</dbReference>
<evidence type="ECO:0000259" key="4">
    <source>
        <dbReference type="PROSITE" id="PS50987"/>
    </source>
</evidence>
<evidence type="ECO:0000256" key="2">
    <source>
        <dbReference type="ARBA" id="ARBA00023125"/>
    </source>
</evidence>
<dbReference type="InterPro" id="IPR011991">
    <property type="entry name" value="ArsR-like_HTH"/>
</dbReference>
<dbReference type="SMART" id="SM00418">
    <property type="entry name" value="HTH_ARSR"/>
    <property type="match status" value="1"/>
</dbReference>
<evidence type="ECO:0000313" key="5">
    <source>
        <dbReference type="EMBL" id="OZS78163.1"/>
    </source>
</evidence>
<evidence type="ECO:0000256" key="1">
    <source>
        <dbReference type="ARBA" id="ARBA00023015"/>
    </source>
</evidence>
<dbReference type="Pfam" id="PF01022">
    <property type="entry name" value="HTH_5"/>
    <property type="match status" value="1"/>
</dbReference>
<feature type="domain" description="HTH arsR-type" evidence="4">
    <location>
        <begin position="9"/>
        <end position="104"/>
    </location>
</feature>
<proteinExistence type="predicted"/>
<dbReference type="GO" id="GO:0003677">
    <property type="term" value="F:DNA binding"/>
    <property type="evidence" value="ECO:0007669"/>
    <property type="project" value="UniProtKB-KW"/>
</dbReference>
<dbReference type="EMBL" id="NOKQ01000204">
    <property type="protein sequence ID" value="OZS78163.1"/>
    <property type="molecule type" value="Genomic_DNA"/>
</dbReference>
<name>A0A264W3K2_9BACL</name>
<keyword evidence="2" id="KW-0238">DNA-binding</keyword>
<dbReference type="PANTHER" id="PTHR33154">
    <property type="entry name" value="TRANSCRIPTIONAL REGULATOR, ARSR FAMILY"/>
    <property type="match status" value="1"/>
</dbReference>
<dbReference type="InterPro" id="IPR036390">
    <property type="entry name" value="WH_DNA-bd_sf"/>
</dbReference>
<dbReference type="OrthoDB" id="9794330at2"/>